<comment type="similarity">
    <text evidence="2">Belongs to the TEL2 family.</text>
</comment>
<dbReference type="Gene3D" id="1.25.40.720">
    <property type="entry name" value="Telomere length regulation protein 2, C-terminal domain"/>
    <property type="match status" value="2"/>
</dbReference>
<evidence type="ECO:0000259" key="6">
    <source>
        <dbReference type="Pfam" id="PF10193"/>
    </source>
</evidence>
<evidence type="ECO:0000256" key="5">
    <source>
        <dbReference type="SAM" id="Phobius"/>
    </source>
</evidence>
<gene>
    <name evidence="8" type="ORF">V1264_010838</name>
</gene>
<evidence type="ECO:0000259" key="7">
    <source>
        <dbReference type="Pfam" id="PF25320"/>
    </source>
</evidence>
<dbReference type="Pfam" id="PF10193">
    <property type="entry name" value="Telomere_reg-2"/>
    <property type="match status" value="1"/>
</dbReference>
<evidence type="ECO:0000313" key="8">
    <source>
        <dbReference type="EMBL" id="KAK7111155.1"/>
    </source>
</evidence>
<dbReference type="GO" id="GO:0051879">
    <property type="term" value="F:Hsp90 protein binding"/>
    <property type="evidence" value="ECO:0007669"/>
    <property type="project" value="TreeGrafter"/>
</dbReference>
<feature type="domain" description="TELO2 ARM repeat" evidence="7">
    <location>
        <begin position="314"/>
        <end position="440"/>
    </location>
</feature>
<dbReference type="InterPro" id="IPR051970">
    <property type="entry name" value="TEL2_Regulation"/>
</dbReference>
<keyword evidence="5" id="KW-0472">Membrane</keyword>
<dbReference type="Proteomes" id="UP001374579">
    <property type="component" value="Unassembled WGS sequence"/>
</dbReference>
<dbReference type="InterPro" id="IPR016024">
    <property type="entry name" value="ARM-type_fold"/>
</dbReference>
<name>A0AAN9GLJ9_9CAEN</name>
<evidence type="ECO:0000256" key="4">
    <source>
        <dbReference type="SAM" id="MobiDB-lite"/>
    </source>
</evidence>
<accession>A0AAN9GLJ9</accession>
<comment type="subcellular location">
    <subcellularLocation>
        <location evidence="1">Cytoplasm</location>
    </subcellularLocation>
</comment>
<dbReference type="PANTHER" id="PTHR15830:SF10">
    <property type="entry name" value="TELOMERE LENGTH REGULATION PROTEIN TEL2 HOMOLOG"/>
    <property type="match status" value="1"/>
</dbReference>
<dbReference type="SUPFAM" id="SSF48371">
    <property type="entry name" value="ARM repeat"/>
    <property type="match status" value="1"/>
</dbReference>
<dbReference type="InterPro" id="IPR057348">
    <property type="entry name" value="TELO2_ARM"/>
</dbReference>
<dbReference type="InterPro" id="IPR038528">
    <property type="entry name" value="TEL2_C_sf"/>
</dbReference>
<dbReference type="GO" id="GO:0051083">
    <property type="term" value="P:'de novo' cotranslational protein folding"/>
    <property type="evidence" value="ECO:0007669"/>
    <property type="project" value="TreeGrafter"/>
</dbReference>
<feature type="domain" description="Telomere length regulation protein conserved" evidence="6">
    <location>
        <begin position="526"/>
        <end position="634"/>
    </location>
</feature>
<dbReference type="InterPro" id="IPR019337">
    <property type="entry name" value="Telomere_length_regulation_dom"/>
</dbReference>
<dbReference type="AlphaFoldDB" id="A0AAN9GLJ9"/>
<keyword evidence="5" id="KW-1133">Transmembrane helix</keyword>
<dbReference type="GO" id="GO:0042162">
    <property type="term" value="F:telomeric DNA binding"/>
    <property type="evidence" value="ECO:0007669"/>
    <property type="project" value="TreeGrafter"/>
</dbReference>
<evidence type="ECO:0000313" key="9">
    <source>
        <dbReference type="Proteomes" id="UP001374579"/>
    </source>
</evidence>
<keyword evidence="9" id="KW-1185">Reference proteome</keyword>
<keyword evidence="5" id="KW-0812">Transmembrane</keyword>
<evidence type="ECO:0000256" key="3">
    <source>
        <dbReference type="ARBA" id="ARBA00022490"/>
    </source>
</evidence>
<keyword evidence="3" id="KW-0963">Cytoplasm</keyword>
<evidence type="ECO:0008006" key="10">
    <source>
        <dbReference type="Google" id="ProtNLM"/>
    </source>
</evidence>
<evidence type="ECO:0000256" key="1">
    <source>
        <dbReference type="ARBA" id="ARBA00004496"/>
    </source>
</evidence>
<feature type="compositionally biased region" description="Basic and acidic residues" evidence="4">
    <location>
        <begin position="639"/>
        <end position="652"/>
    </location>
</feature>
<reference evidence="8 9" key="1">
    <citation type="submission" date="2024-02" db="EMBL/GenBank/DDBJ databases">
        <title>Chromosome-scale genome assembly of the rough periwinkle Littorina saxatilis.</title>
        <authorList>
            <person name="De Jode A."/>
            <person name="Faria R."/>
            <person name="Formenti G."/>
            <person name="Sims Y."/>
            <person name="Smith T.P."/>
            <person name="Tracey A."/>
            <person name="Wood J.M.D."/>
            <person name="Zagrodzka Z.B."/>
            <person name="Johannesson K."/>
            <person name="Butlin R.K."/>
            <person name="Leder E.H."/>
        </authorList>
    </citation>
    <scope>NUCLEOTIDE SEQUENCE [LARGE SCALE GENOMIC DNA]</scope>
    <source>
        <strain evidence="8">Snail1</strain>
        <tissue evidence="8">Muscle</tissue>
    </source>
</reference>
<dbReference type="Pfam" id="PF25320">
    <property type="entry name" value="TELO2_ARM"/>
    <property type="match status" value="1"/>
</dbReference>
<dbReference type="PANTHER" id="PTHR15830">
    <property type="entry name" value="TELOMERE LENGTH REGULATION PROTEIN TEL2 FAMILY MEMBER"/>
    <property type="match status" value="1"/>
</dbReference>
<sequence>METRVRAAAREIINGLRNAEDTQNIIKWLEAAKFLTRKHGQKDENLPSVLGQYSDVPSLQLQTTFQQQHFGKLCTTILDLLSVEWIQKLPGNLFSAHVGVLFLEGSGADALLALDHAVQSHRQGFKLHKTTALLELFITKGRLQQVLWDQCQMSRSDGGQCCQALMAGHTGLWEELVLTLSSLPTRMANCLGRENSDVFLPQNYVPRLARSILECLRRAHDLLTDSKDCSLEFVSRLVGKLCFTGYSDLLLDVLVPVLCTSVTKDYVWCRVCERVVTGVPSLSMESVIVPLLSRIPWYKWVDKFLGDCVIHNQKVRFLLCTKLLFHRYFSQVALLQNLIGYLASSHTRRHLYTEAFCKLLQVWGDASSLRHVSAEQHLFLCQALIISISHIGEQEKQHWKDELIKLLLPGVQSHLGSTDVAVRSRGMLVAQLLTKTVDPTGHKIEFEIPRTPEIEDLEKLMVLPSDPGLETVHQAVADLKVTDEQESLEKEMPQEPGNDAEELDSDDDLAPFDMSFDKKVSKVKAPKYIRDCMEGLLNSQEVDRFEASLGAAEALIRSKPDGITEISAELSKILLHTTETCGVPDFLSQRYRSMVALAVHCPKEVAQYLTLQFYERNYNIRQRLDILEVLSAAAQELSQPEKPEAKTSDHSAKAPSKIQSHSTHPETWRQVVQRRIDSKTRRFGKGRTQPEPVGTANRFGDVAGEFFYPLMRFYDKGERFFDLLGDDAMVLHRLIYTLAIILHNAVNTTAARQMGKVLLEFTWSLRMHRDVKVRQAVVVATSIILLVLPAHFLLTDLQVDVMETKAWLEGVVEKEVNEECKKLAAQGLALLETLIAKEMQNAVTEN</sequence>
<comment type="caution">
    <text evidence="8">The sequence shown here is derived from an EMBL/GenBank/DDBJ whole genome shotgun (WGS) entry which is preliminary data.</text>
</comment>
<protein>
    <recommendedName>
        <fullName evidence="10">Telomere length regulation protein TEL2 homolog</fullName>
    </recommendedName>
</protein>
<dbReference type="EMBL" id="JBAMIC010000002">
    <property type="protein sequence ID" value="KAK7111155.1"/>
    <property type="molecule type" value="Genomic_DNA"/>
</dbReference>
<feature type="region of interest" description="Disordered" evidence="4">
    <location>
        <begin position="638"/>
        <end position="666"/>
    </location>
</feature>
<dbReference type="FunFam" id="1.25.40.720:FF:000001">
    <property type="entry name" value="Telomere length regulation protein TEL2"/>
    <property type="match status" value="1"/>
</dbReference>
<organism evidence="8 9">
    <name type="scientific">Littorina saxatilis</name>
    <dbReference type="NCBI Taxonomy" id="31220"/>
    <lineage>
        <taxon>Eukaryota</taxon>
        <taxon>Metazoa</taxon>
        <taxon>Spiralia</taxon>
        <taxon>Lophotrochozoa</taxon>
        <taxon>Mollusca</taxon>
        <taxon>Gastropoda</taxon>
        <taxon>Caenogastropoda</taxon>
        <taxon>Littorinimorpha</taxon>
        <taxon>Littorinoidea</taxon>
        <taxon>Littorinidae</taxon>
        <taxon>Littorina</taxon>
    </lineage>
</organism>
<proteinExistence type="inferred from homology"/>
<feature type="transmembrane region" description="Helical" evidence="5">
    <location>
        <begin position="776"/>
        <end position="794"/>
    </location>
</feature>
<feature type="region of interest" description="Disordered" evidence="4">
    <location>
        <begin position="485"/>
        <end position="506"/>
    </location>
</feature>
<evidence type="ECO:0000256" key="2">
    <source>
        <dbReference type="ARBA" id="ARBA00006133"/>
    </source>
</evidence>
<dbReference type="GO" id="GO:0005829">
    <property type="term" value="C:cytosol"/>
    <property type="evidence" value="ECO:0007669"/>
    <property type="project" value="TreeGrafter"/>
</dbReference>